<sequence length="154" mass="17209">MSSSLLTKIQNDLVEAQKNRDELRVSTLRYLLSAVKNREIELRPLEKVLTDDEVIGVISKQVKQRKESIVEFEKGRRKDLVDKEAGEMDILKTYLPEEVSGEELSKMVDEAIKATSASEVSDMGKVMGYLMPKLKGRVDGSALGSVVRGRLQGL</sequence>
<evidence type="ECO:0008006" key="3">
    <source>
        <dbReference type="Google" id="ProtNLM"/>
    </source>
</evidence>
<name>A0A1F4VFK9_UNCKA</name>
<gene>
    <name evidence="1" type="ORF">A3A78_00865</name>
</gene>
<protein>
    <recommendedName>
        <fullName evidence="3">Aspartyl-tRNA amidotransferase</fullName>
    </recommendedName>
</protein>
<reference evidence="1 2" key="1">
    <citation type="journal article" date="2016" name="Nat. Commun.">
        <title>Thousands of microbial genomes shed light on interconnected biogeochemical processes in an aquifer system.</title>
        <authorList>
            <person name="Anantharaman K."/>
            <person name="Brown C.T."/>
            <person name="Hug L.A."/>
            <person name="Sharon I."/>
            <person name="Castelle C.J."/>
            <person name="Probst A.J."/>
            <person name="Thomas B.C."/>
            <person name="Singh A."/>
            <person name="Wilkins M.J."/>
            <person name="Karaoz U."/>
            <person name="Brodie E.L."/>
            <person name="Williams K.H."/>
            <person name="Hubbard S.S."/>
            <person name="Banfield J.F."/>
        </authorList>
    </citation>
    <scope>NUCLEOTIDE SEQUENCE [LARGE SCALE GENOMIC DNA]</scope>
</reference>
<dbReference type="SUPFAM" id="SSF89095">
    <property type="entry name" value="GatB/YqeY motif"/>
    <property type="match status" value="1"/>
</dbReference>
<dbReference type="PANTHER" id="PTHR28055:SF1">
    <property type="entry name" value="ALTERED INHERITANCE OF MITOCHONDRIA PROTEIN 41, MITOCHONDRIAL"/>
    <property type="match status" value="1"/>
</dbReference>
<evidence type="ECO:0000313" key="1">
    <source>
        <dbReference type="EMBL" id="OGC55493.1"/>
    </source>
</evidence>
<proteinExistence type="predicted"/>
<dbReference type="InterPro" id="IPR042184">
    <property type="entry name" value="YqeY/Aim41_N"/>
</dbReference>
<dbReference type="InterPro" id="IPR019004">
    <property type="entry name" value="YqeY/Aim41"/>
</dbReference>
<dbReference type="AlphaFoldDB" id="A0A1F4VFK9"/>
<evidence type="ECO:0000313" key="2">
    <source>
        <dbReference type="Proteomes" id="UP000176504"/>
    </source>
</evidence>
<dbReference type="PANTHER" id="PTHR28055">
    <property type="entry name" value="ALTERED INHERITANCE OF MITOCHONDRIA PROTEIN 41, MITOCHONDRIAL"/>
    <property type="match status" value="1"/>
</dbReference>
<dbReference type="InterPro" id="IPR023168">
    <property type="entry name" value="GatB_Yqey_C_2"/>
</dbReference>
<dbReference type="Gene3D" id="1.10.1510.10">
    <property type="entry name" value="Uncharacterised protein YqeY/AIM41 PF09424, N-terminal domain"/>
    <property type="match status" value="1"/>
</dbReference>
<dbReference type="GO" id="GO:0016884">
    <property type="term" value="F:carbon-nitrogen ligase activity, with glutamine as amido-N-donor"/>
    <property type="evidence" value="ECO:0007669"/>
    <property type="project" value="InterPro"/>
</dbReference>
<dbReference type="Proteomes" id="UP000176504">
    <property type="component" value="Unassembled WGS sequence"/>
</dbReference>
<accession>A0A1F4VFK9</accession>
<dbReference type="Gene3D" id="1.10.10.410">
    <property type="match status" value="1"/>
</dbReference>
<organism evidence="1 2">
    <name type="scientific">candidate division WWE3 bacterium RIFCSPLOWO2_01_FULL_41_18</name>
    <dbReference type="NCBI Taxonomy" id="1802625"/>
    <lineage>
        <taxon>Bacteria</taxon>
        <taxon>Katanobacteria</taxon>
    </lineage>
</organism>
<comment type="caution">
    <text evidence="1">The sequence shown here is derived from an EMBL/GenBank/DDBJ whole genome shotgun (WGS) entry which is preliminary data.</text>
</comment>
<dbReference type="Pfam" id="PF09424">
    <property type="entry name" value="YqeY"/>
    <property type="match status" value="1"/>
</dbReference>
<dbReference type="InterPro" id="IPR003789">
    <property type="entry name" value="Asn/Gln_tRNA_amidoTrase-B-like"/>
</dbReference>
<dbReference type="EMBL" id="MEVI01000002">
    <property type="protein sequence ID" value="OGC55493.1"/>
    <property type="molecule type" value="Genomic_DNA"/>
</dbReference>